<dbReference type="Gramene" id="EOY20950">
    <property type="protein sequence ID" value="EOY20950"/>
    <property type="gene ID" value="TCM_012270"/>
</dbReference>
<evidence type="ECO:0000256" key="8">
    <source>
        <dbReference type="ARBA" id="ARBA00023163"/>
    </source>
</evidence>
<dbReference type="GO" id="GO:0008270">
    <property type="term" value="F:zinc ion binding"/>
    <property type="evidence" value="ECO:0007669"/>
    <property type="project" value="UniProtKB-KW"/>
</dbReference>
<evidence type="ECO:0000256" key="2">
    <source>
        <dbReference type="ARBA" id="ARBA00004496"/>
    </source>
</evidence>
<keyword evidence="6" id="KW-0832">Ubl conjugation</keyword>
<dbReference type="HOGENOM" id="CLU_011253_4_0_1"/>
<dbReference type="PANTHER" id="PTHR31169:SF8">
    <property type="entry name" value="ZINC-FINGER DOMAIN OF MONOAMINE-OXIDASE A REPRESSOR R1 PROTEIN"/>
    <property type="match status" value="1"/>
</dbReference>
<organism evidence="13 14">
    <name type="scientific">Theobroma cacao</name>
    <name type="common">Cacao</name>
    <name type="synonym">Cocoa</name>
    <dbReference type="NCBI Taxonomy" id="3641"/>
    <lineage>
        <taxon>Eukaryota</taxon>
        <taxon>Viridiplantae</taxon>
        <taxon>Streptophyta</taxon>
        <taxon>Embryophyta</taxon>
        <taxon>Tracheophyta</taxon>
        <taxon>Spermatophyta</taxon>
        <taxon>Magnoliopsida</taxon>
        <taxon>eudicotyledons</taxon>
        <taxon>Gunneridae</taxon>
        <taxon>Pentapetalae</taxon>
        <taxon>rosids</taxon>
        <taxon>malvids</taxon>
        <taxon>Malvales</taxon>
        <taxon>Malvaceae</taxon>
        <taxon>Byttnerioideae</taxon>
        <taxon>Theobroma</taxon>
    </lineage>
</organism>
<feature type="compositionally biased region" description="Basic residues" evidence="11">
    <location>
        <begin position="308"/>
        <end position="319"/>
    </location>
</feature>
<keyword evidence="13" id="KW-0863">Zinc-finger</keyword>
<comment type="subcellular location">
    <subcellularLocation>
        <location evidence="2">Cytoplasm</location>
    </subcellularLocation>
    <subcellularLocation>
        <location evidence="1">Nucleus</location>
    </subcellularLocation>
</comment>
<evidence type="ECO:0000259" key="12">
    <source>
        <dbReference type="PROSITE" id="PS50827"/>
    </source>
</evidence>
<dbReference type="InterPro" id="IPR018501">
    <property type="entry name" value="DDT_dom"/>
</dbReference>
<dbReference type="STRING" id="3641.A0A061FTZ2"/>
<feature type="coiled-coil region" evidence="10">
    <location>
        <begin position="490"/>
        <end position="521"/>
    </location>
</feature>
<keyword evidence="3" id="KW-0963">Cytoplasm</keyword>
<evidence type="ECO:0000256" key="6">
    <source>
        <dbReference type="ARBA" id="ARBA00022843"/>
    </source>
</evidence>
<dbReference type="PANTHER" id="PTHR31169">
    <property type="entry name" value="OS05G0300700 PROTEIN"/>
    <property type="match status" value="1"/>
</dbReference>
<evidence type="ECO:0000313" key="14">
    <source>
        <dbReference type="Proteomes" id="UP000026915"/>
    </source>
</evidence>
<keyword evidence="13" id="KW-0862">Zinc</keyword>
<dbReference type="eggNOG" id="ENOG502QU1W">
    <property type="taxonomic scope" value="Eukaryota"/>
</dbReference>
<evidence type="ECO:0000256" key="10">
    <source>
        <dbReference type="SAM" id="Coils"/>
    </source>
</evidence>
<evidence type="ECO:0000256" key="3">
    <source>
        <dbReference type="ARBA" id="ARBA00022490"/>
    </source>
</evidence>
<evidence type="ECO:0000256" key="9">
    <source>
        <dbReference type="ARBA" id="ARBA00023242"/>
    </source>
</evidence>
<feature type="region of interest" description="Disordered" evidence="11">
    <location>
        <begin position="1"/>
        <end position="52"/>
    </location>
</feature>
<name>A0A061FTZ2_THECC</name>
<keyword evidence="10" id="KW-0175">Coiled coil</keyword>
<feature type="region of interest" description="Disordered" evidence="11">
    <location>
        <begin position="162"/>
        <end position="247"/>
    </location>
</feature>
<dbReference type="AlphaFoldDB" id="A0A061FTZ2"/>
<evidence type="ECO:0000256" key="4">
    <source>
        <dbReference type="ARBA" id="ARBA00022499"/>
    </source>
</evidence>
<protein>
    <submittedName>
        <fullName evidence="13">Zinc-finger domain of monoamine-oxidase A repressor R1 protein, putative isoform 1</fullName>
    </submittedName>
</protein>
<dbReference type="OMA" id="TRICDAR"/>
<dbReference type="InParanoid" id="A0A061FTZ2"/>
<keyword evidence="14" id="KW-1185">Reference proteome</keyword>
<feature type="compositionally biased region" description="Polar residues" evidence="11">
    <location>
        <begin position="26"/>
        <end position="38"/>
    </location>
</feature>
<keyword evidence="8" id="KW-0804">Transcription</keyword>
<dbReference type="InterPro" id="IPR018866">
    <property type="entry name" value="Znf-4CXXC_R1"/>
</dbReference>
<proteinExistence type="predicted"/>
<dbReference type="EMBL" id="CM001881">
    <property type="protein sequence ID" value="EOY20950.1"/>
    <property type="molecule type" value="Genomic_DNA"/>
</dbReference>
<dbReference type="SMART" id="SM00571">
    <property type="entry name" value="DDT"/>
    <property type="match status" value="1"/>
</dbReference>
<feature type="compositionally biased region" description="Polar residues" evidence="11">
    <location>
        <begin position="237"/>
        <end position="247"/>
    </location>
</feature>
<keyword evidence="5" id="KW-0597">Phosphoprotein</keyword>
<keyword evidence="7" id="KW-0805">Transcription regulation</keyword>
<evidence type="ECO:0000256" key="11">
    <source>
        <dbReference type="SAM" id="MobiDB-lite"/>
    </source>
</evidence>
<evidence type="ECO:0000256" key="5">
    <source>
        <dbReference type="ARBA" id="ARBA00022553"/>
    </source>
</evidence>
<dbReference type="InterPro" id="IPR040221">
    <property type="entry name" value="CDCA7/CDA7L"/>
</dbReference>
<dbReference type="GO" id="GO:0005634">
    <property type="term" value="C:nucleus"/>
    <property type="evidence" value="ECO:0000318"/>
    <property type="project" value="GO_Central"/>
</dbReference>
<gene>
    <name evidence="13" type="ORF">TCM_012270</name>
</gene>
<sequence length="690" mass="78581">MAVSPSSSKKKKKQQSSNSKPRTKTARTTDSGSSTHPQHSPKGRRNKSPGVRLVHGRIYDSENGKTCHQCRQKTMDFAASCKRKIEAKQCTIHFCHKCLLNRYGERAEEVALLNDWTCPRCRGICNCSFCMKKRGHQPTGNLVHAAKANGFASVSDMLHLKNSESSGSQETTDAAVSSKKRKAGDKESGVKKPSKSQKGSSFKGPNGSTQANDERTATRNTKLTRSRNKNSSKEISSEGNYGDFSTQKINPKKYQISQDSYKGEVICKGNDAIQLIDMMLHKKCDHGEDEVLNNADPVAKNKPTSKSPNRKKKNVKVKSKTSDAEILLPQGISLNSIAAIDLPVEDIGHALQFLEFCEAFGKVLNMRKGQSQLLLRELVTGKSKRRHSHSSIVQFHIQLLSVMLKDSVKEYPWLNQNLSENSWLQVLREYISDSRYSLKQQLLDCLDLCGDGYERLDSSKKLRLLNFLCDEALGTIDFRSWIDEEYSKFVEKEKKAKEELLARREKERNLEKEMKRKLQDEIAKAILMKNGAPLTISENEDLVSKIKLEVAQTLEVAHTLASALEMSEMVLEELIIQKEQTHFLSVQSQPLRILQHSRQKLVLMYFTLQLMLKDDWRSDAVRSEPIFWDGRGHKFQKFWRLRGYSGETDILLQDIEGRDLVTAKERWYTYSTEQKAIVDNYISSFRMQRK</sequence>
<dbReference type="GO" id="GO:0006355">
    <property type="term" value="P:regulation of DNA-templated transcription"/>
    <property type="evidence" value="ECO:0007669"/>
    <property type="project" value="InterPro"/>
</dbReference>
<dbReference type="PROSITE" id="PS50827">
    <property type="entry name" value="DDT"/>
    <property type="match status" value="1"/>
</dbReference>
<keyword evidence="4" id="KW-1017">Isopeptide bond</keyword>
<dbReference type="GO" id="GO:0005737">
    <property type="term" value="C:cytoplasm"/>
    <property type="evidence" value="ECO:0007669"/>
    <property type="project" value="UniProtKB-SubCell"/>
</dbReference>
<dbReference type="Pfam" id="PF10497">
    <property type="entry name" value="zf-4CXXC_R1"/>
    <property type="match status" value="1"/>
</dbReference>
<keyword evidence="9" id="KW-0539">Nucleus</keyword>
<evidence type="ECO:0000256" key="7">
    <source>
        <dbReference type="ARBA" id="ARBA00023015"/>
    </source>
</evidence>
<feature type="domain" description="DDT" evidence="12">
    <location>
        <begin position="344"/>
        <end position="409"/>
    </location>
</feature>
<keyword evidence="13" id="KW-0479">Metal-binding</keyword>
<accession>A0A061FTZ2</accession>
<evidence type="ECO:0000256" key="1">
    <source>
        <dbReference type="ARBA" id="ARBA00004123"/>
    </source>
</evidence>
<dbReference type="Proteomes" id="UP000026915">
    <property type="component" value="Chromosome 3"/>
</dbReference>
<feature type="compositionally biased region" description="Polar residues" evidence="11">
    <location>
        <begin position="163"/>
        <end position="175"/>
    </location>
</feature>
<evidence type="ECO:0000313" key="13">
    <source>
        <dbReference type="EMBL" id="EOY20950.1"/>
    </source>
</evidence>
<feature type="region of interest" description="Disordered" evidence="11">
    <location>
        <begin position="292"/>
        <end position="320"/>
    </location>
</feature>
<reference evidence="13 14" key="1">
    <citation type="journal article" date="2013" name="Genome Biol.">
        <title>The genome sequence of the most widely cultivated cacao type and its use to identify candidate genes regulating pod color.</title>
        <authorList>
            <person name="Motamayor J.C."/>
            <person name="Mockaitis K."/>
            <person name="Schmutz J."/>
            <person name="Haiminen N."/>
            <person name="Iii D.L."/>
            <person name="Cornejo O."/>
            <person name="Findley S.D."/>
            <person name="Zheng P."/>
            <person name="Utro F."/>
            <person name="Royaert S."/>
            <person name="Saski C."/>
            <person name="Jenkins J."/>
            <person name="Podicheti R."/>
            <person name="Zhao M."/>
            <person name="Scheffler B.E."/>
            <person name="Stack J.C."/>
            <person name="Feltus F.A."/>
            <person name="Mustiga G.M."/>
            <person name="Amores F."/>
            <person name="Phillips W."/>
            <person name="Marelli J.P."/>
            <person name="May G.D."/>
            <person name="Shapiro H."/>
            <person name="Ma J."/>
            <person name="Bustamante C.D."/>
            <person name="Schnell R.J."/>
            <person name="Main D."/>
            <person name="Gilbert D."/>
            <person name="Parida L."/>
            <person name="Kuhn D.N."/>
        </authorList>
    </citation>
    <scope>NUCLEOTIDE SEQUENCE [LARGE SCALE GENOMIC DNA]</scope>
    <source>
        <strain evidence="14">cv. Matina 1-6</strain>
    </source>
</reference>